<reference evidence="1 2" key="1">
    <citation type="submission" date="2013-02" db="EMBL/GenBank/DDBJ databases">
        <authorList>
            <person name="Harkins D.M."/>
            <person name="Durkin A.S."/>
            <person name="Brinkac L.M."/>
            <person name="Haft D.H."/>
            <person name="Selengut J.D."/>
            <person name="Sanka R."/>
            <person name="DePew J."/>
            <person name="Purushe J."/>
            <person name="Tulsiani S.M."/>
            <person name="Graham G.C."/>
            <person name="Burns M.-A."/>
            <person name="Dohnt M.F."/>
            <person name="Smythe L.D."/>
            <person name="McKay D.B."/>
            <person name="Craig S.B."/>
            <person name="Vinetz J.M."/>
            <person name="Sutton G.G."/>
            <person name="Nierman W.C."/>
            <person name="Fouts D.E."/>
        </authorList>
    </citation>
    <scope>NUCLEOTIDE SEQUENCE [LARGE SCALE GENOMIC DNA]</scope>
    <source>
        <strain evidence="1 2">LT2050</strain>
    </source>
</reference>
<sequence length="42" mass="5337">MRFKTFLKKLKMNINLTIQNVVRSFFRFYISNRIRVLKDFFY</sequence>
<evidence type="ECO:0000313" key="2">
    <source>
        <dbReference type="Proteomes" id="UP000011778"/>
    </source>
</evidence>
<protein>
    <submittedName>
        <fullName evidence="1">Uncharacterized protein</fullName>
    </submittedName>
</protein>
<name>M3GFI3_LEPIT</name>
<gene>
    <name evidence="1" type="ORF">LEP1GSC150_4517</name>
</gene>
<dbReference type="AlphaFoldDB" id="M3GFI3"/>
<dbReference type="EMBL" id="AFMD02000017">
    <property type="protein sequence ID" value="EMG24190.1"/>
    <property type="molecule type" value="Genomic_DNA"/>
</dbReference>
<dbReference type="Proteomes" id="UP000011778">
    <property type="component" value="Unassembled WGS sequence"/>
</dbReference>
<evidence type="ECO:0000313" key="1">
    <source>
        <dbReference type="EMBL" id="EMG24190.1"/>
    </source>
</evidence>
<organism evidence="1 2">
    <name type="scientific">Leptospira interrogans serovar Copenhageni str. LT2050</name>
    <dbReference type="NCBI Taxonomy" id="1001598"/>
    <lineage>
        <taxon>Bacteria</taxon>
        <taxon>Pseudomonadati</taxon>
        <taxon>Spirochaetota</taxon>
        <taxon>Spirochaetia</taxon>
        <taxon>Leptospirales</taxon>
        <taxon>Leptospiraceae</taxon>
        <taxon>Leptospira</taxon>
    </lineage>
</organism>
<comment type="caution">
    <text evidence="1">The sequence shown here is derived from an EMBL/GenBank/DDBJ whole genome shotgun (WGS) entry which is preliminary data.</text>
</comment>
<accession>M3GFI3</accession>
<proteinExistence type="predicted"/>